<accession>S9R767</accession>
<keyword evidence="2" id="KW-1133">Transmembrane helix</keyword>
<keyword evidence="2" id="KW-0472">Membrane</keyword>
<dbReference type="Proteomes" id="UP000015346">
    <property type="component" value="Unassembled WGS sequence"/>
</dbReference>
<name>S9R767_9RHOB</name>
<evidence type="ECO:0000256" key="2">
    <source>
        <dbReference type="SAM" id="Phobius"/>
    </source>
</evidence>
<protein>
    <submittedName>
        <fullName evidence="3">Uncharacterized protein</fullName>
    </submittedName>
</protein>
<evidence type="ECO:0000313" key="3">
    <source>
        <dbReference type="EMBL" id="EPX87833.1"/>
    </source>
</evidence>
<reference evidence="3 4" key="1">
    <citation type="journal article" date="2013" name="Stand. Genomic Sci.">
        <title>Genome sequence of the reddish-pigmented Rubellimicrobium thermophilum type strain (DSM 16684(T)), a member of the Roseobacter clade.</title>
        <authorList>
            <person name="Fiebig A."/>
            <person name="Riedel T."/>
            <person name="Gronow S."/>
            <person name="Petersen J."/>
            <person name="Klenk H.P."/>
            <person name="Goker M."/>
        </authorList>
    </citation>
    <scope>NUCLEOTIDE SEQUENCE [LARGE SCALE GENOMIC DNA]</scope>
    <source>
        <strain evidence="3 4">DSM 16684</strain>
    </source>
</reference>
<feature type="transmembrane region" description="Helical" evidence="2">
    <location>
        <begin position="107"/>
        <end position="128"/>
    </location>
</feature>
<proteinExistence type="predicted"/>
<keyword evidence="2" id="KW-0812">Transmembrane</keyword>
<feature type="region of interest" description="Disordered" evidence="1">
    <location>
        <begin position="67"/>
        <end position="101"/>
    </location>
</feature>
<feature type="region of interest" description="Disordered" evidence="1">
    <location>
        <begin position="1"/>
        <end position="21"/>
    </location>
</feature>
<dbReference type="AlphaFoldDB" id="S9R767"/>
<comment type="caution">
    <text evidence="3">The sequence shown here is derived from an EMBL/GenBank/DDBJ whole genome shotgun (WGS) entry which is preliminary data.</text>
</comment>
<sequence>MTDDTTPDTPSPHGGGDDIAGLRAELRALALRIEALENRSAASAPGGPDLSDHLAAAATTARTRAGAAWAALRGQPPAPSAAPGVASGPDGAGHPAGAPAARRQRSALATVSLILLGLLAALVAIELIEEIWHGLRHVLRWIF</sequence>
<evidence type="ECO:0000313" key="4">
    <source>
        <dbReference type="Proteomes" id="UP000015346"/>
    </source>
</evidence>
<dbReference type="HOGENOM" id="CLU_1804768_0_0_5"/>
<gene>
    <name evidence="3" type="ORF">ruthe_00038</name>
</gene>
<dbReference type="EMBL" id="AOLV01000001">
    <property type="protein sequence ID" value="EPX87833.1"/>
    <property type="molecule type" value="Genomic_DNA"/>
</dbReference>
<dbReference type="RefSeq" id="WP_021096186.1">
    <property type="nucleotide sequence ID" value="NZ_KE557318.1"/>
</dbReference>
<keyword evidence="4" id="KW-1185">Reference proteome</keyword>
<evidence type="ECO:0000256" key="1">
    <source>
        <dbReference type="SAM" id="MobiDB-lite"/>
    </source>
</evidence>
<organism evidence="3 4">
    <name type="scientific">Rubellimicrobium thermophilum DSM 16684</name>
    <dbReference type="NCBI Taxonomy" id="1123069"/>
    <lineage>
        <taxon>Bacteria</taxon>
        <taxon>Pseudomonadati</taxon>
        <taxon>Pseudomonadota</taxon>
        <taxon>Alphaproteobacteria</taxon>
        <taxon>Rhodobacterales</taxon>
        <taxon>Roseobacteraceae</taxon>
        <taxon>Rubellimicrobium</taxon>
    </lineage>
</organism>